<dbReference type="InParanoid" id="B0CZV7"/>
<dbReference type="RefSeq" id="XP_001876948.1">
    <property type="nucleotide sequence ID" value="XM_001876913.1"/>
</dbReference>
<name>B0CZV7_LACBS</name>
<dbReference type="Proteomes" id="UP000001194">
    <property type="component" value="Unassembled WGS sequence"/>
</dbReference>
<dbReference type="SUPFAM" id="SSF54637">
    <property type="entry name" value="Thioesterase/thiol ester dehydrase-isomerase"/>
    <property type="match status" value="1"/>
</dbReference>
<organism evidence="3">
    <name type="scientific">Laccaria bicolor (strain S238N-H82 / ATCC MYA-4686)</name>
    <name type="common">Bicoloured deceiver</name>
    <name type="synonym">Laccaria laccata var. bicolor</name>
    <dbReference type="NCBI Taxonomy" id="486041"/>
    <lineage>
        <taxon>Eukaryota</taxon>
        <taxon>Fungi</taxon>
        <taxon>Dikarya</taxon>
        <taxon>Basidiomycota</taxon>
        <taxon>Agaricomycotina</taxon>
        <taxon>Agaricomycetes</taxon>
        <taxon>Agaricomycetidae</taxon>
        <taxon>Agaricales</taxon>
        <taxon>Agaricineae</taxon>
        <taxon>Hydnangiaceae</taxon>
        <taxon>Laccaria</taxon>
    </lineage>
</organism>
<feature type="domain" description="Thioesterase" evidence="1">
    <location>
        <begin position="12"/>
        <end position="90"/>
    </location>
</feature>
<sequence>MVCDIDMCSARGVLHEGCIAFLVDECIASSMSVAISAEGRASSPGVTQTMNLMFHASANVGTKLRIVSTTMASGLQSNAGRCEVWDSKNHRLLASGAMLLMPPSLPMKRPS</sequence>
<dbReference type="InterPro" id="IPR029069">
    <property type="entry name" value="HotDog_dom_sf"/>
</dbReference>
<evidence type="ECO:0000313" key="2">
    <source>
        <dbReference type="EMBL" id="EDR12684.1"/>
    </source>
</evidence>
<dbReference type="OrthoDB" id="2831072at2759"/>
<dbReference type="AlphaFoldDB" id="B0CZV7"/>
<dbReference type="GeneID" id="6072545"/>
<dbReference type="InterPro" id="IPR006683">
    <property type="entry name" value="Thioestr_dom"/>
</dbReference>
<protein>
    <submittedName>
        <fullName evidence="2">Predicted protein</fullName>
    </submittedName>
</protein>
<dbReference type="KEGG" id="lbc:LACBIDRAFT_311380"/>
<dbReference type="HOGENOM" id="CLU_2158853_0_0_1"/>
<proteinExistence type="predicted"/>
<dbReference type="EMBL" id="DS547094">
    <property type="protein sequence ID" value="EDR12684.1"/>
    <property type="molecule type" value="Genomic_DNA"/>
</dbReference>
<keyword evidence="3" id="KW-1185">Reference proteome</keyword>
<reference evidence="2 3" key="1">
    <citation type="journal article" date="2008" name="Nature">
        <title>The genome of Laccaria bicolor provides insights into mycorrhizal symbiosis.</title>
        <authorList>
            <person name="Martin F."/>
            <person name="Aerts A."/>
            <person name="Ahren D."/>
            <person name="Brun A."/>
            <person name="Danchin E.G.J."/>
            <person name="Duchaussoy F."/>
            <person name="Gibon J."/>
            <person name="Kohler A."/>
            <person name="Lindquist E."/>
            <person name="Pereda V."/>
            <person name="Salamov A."/>
            <person name="Shapiro H.J."/>
            <person name="Wuyts J."/>
            <person name="Blaudez D."/>
            <person name="Buee M."/>
            <person name="Brokstein P."/>
            <person name="Canbaeck B."/>
            <person name="Cohen D."/>
            <person name="Courty P.E."/>
            <person name="Coutinho P.M."/>
            <person name="Delaruelle C."/>
            <person name="Detter J.C."/>
            <person name="Deveau A."/>
            <person name="DiFazio S."/>
            <person name="Duplessis S."/>
            <person name="Fraissinet-Tachet L."/>
            <person name="Lucic E."/>
            <person name="Frey-Klett P."/>
            <person name="Fourrey C."/>
            <person name="Feussner I."/>
            <person name="Gay G."/>
            <person name="Grimwood J."/>
            <person name="Hoegger P.J."/>
            <person name="Jain P."/>
            <person name="Kilaru S."/>
            <person name="Labbe J."/>
            <person name="Lin Y.C."/>
            <person name="Legue V."/>
            <person name="Le Tacon F."/>
            <person name="Marmeisse R."/>
            <person name="Melayah D."/>
            <person name="Montanini B."/>
            <person name="Muratet M."/>
            <person name="Nehls U."/>
            <person name="Niculita-Hirzel H."/>
            <person name="Oudot-Le Secq M.P."/>
            <person name="Peter M."/>
            <person name="Quesneville H."/>
            <person name="Rajashekar B."/>
            <person name="Reich M."/>
            <person name="Rouhier N."/>
            <person name="Schmutz J."/>
            <person name="Yin T."/>
            <person name="Chalot M."/>
            <person name="Henrissat B."/>
            <person name="Kuees U."/>
            <person name="Lucas S."/>
            <person name="Van de Peer Y."/>
            <person name="Podila G.K."/>
            <person name="Polle A."/>
            <person name="Pukkila P.J."/>
            <person name="Richardson P.M."/>
            <person name="Rouze P."/>
            <person name="Sanders I.R."/>
            <person name="Stajich J.E."/>
            <person name="Tunlid A."/>
            <person name="Tuskan G."/>
            <person name="Grigoriev I.V."/>
        </authorList>
    </citation>
    <scope>NUCLEOTIDE SEQUENCE [LARGE SCALE GENOMIC DNA]</scope>
    <source>
        <strain evidence="3">S238N-H82 / ATCC MYA-4686</strain>
    </source>
</reference>
<gene>
    <name evidence="2" type="ORF">LACBIDRAFT_311380</name>
</gene>
<evidence type="ECO:0000313" key="3">
    <source>
        <dbReference type="Proteomes" id="UP000001194"/>
    </source>
</evidence>
<accession>B0CZV7</accession>
<evidence type="ECO:0000259" key="1">
    <source>
        <dbReference type="Pfam" id="PF03061"/>
    </source>
</evidence>
<dbReference type="Pfam" id="PF03061">
    <property type="entry name" value="4HBT"/>
    <property type="match status" value="1"/>
</dbReference>
<dbReference type="Gene3D" id="3.10.129.10">
    <property type="entry name" value="Hotdog Thioesterase"/>
    <property type="match status" value="1"/>
</dbReference>